<dbReference type="OrthoDB" id="489307at2"/>
<name>A0A2K8T7Q6_9NOSO</name>
<reference evidence="1 2" key="1">
    <citation type="submission" date="2017-11" db="EMBL/GenBank/DDBJ databases">
        <title>Complete genome of a free-living desiccation-tolerant cyanobacterium and its photosynthetic adaptation to extreme terrestrial habitat.</title>
        <authorList>
            <person name="Shang J."/>
        </authorList>
    </citation>
    <scope>NUCLEOTIDE SEQUENCE [LARGE SCALE GENOMIC DNA]</scope>
    <source>
        <strain evidence="1 2">CCNUN1</strain>
        <plasmid evidence="2">pnfsy06</plasmid>
    </source>
</reference>
<accession>A0A2K8T7Q6</accession>
<dbReference type="Proteomes" id="UP000232003">
    <property type="component" value="Plasmid pNFSY06"/>
</dbReference>
<protein>
    <submittedName>
        <fullName evidence="1">Uncharacterized protein</fullName>
    </submittedName>
</protein>
<keyword evidence="1" id="KW-0614">Plasmid</keyword>
<sequence length="150" mass="17802">MEKKYPLDWLKLSCEKVYCCSITDRTWRKWLRLCQVPQYSREVETEKALYLLTLAYMKKLKPCQKFTLLQIKFKLKENPSSELHLAEAIYDARFTNAKGADLPEIILRVTGRQVGLRTLYRWAQKQQVTFGVGKQLTRPEVEQWIRWATA</sequence>
<dbReference type="AlphaFoldDB" id="A0A2K8T7Q6"/>
<dbReference type="KEGG" id="nfl:COO91_09885"/>
<keyword evidence="2" id="KW-1185">Reference proteome</keyword>
<gene>
    <name evidence="1" type="ORF">COO91_09885</name>
</gene>
<dbReference type="EMBL" id="CP024791">
    <property type="protein sequence ID" value="AUB43701.1"/>
    <property type="molecule type" value="Genomic_DNA"/>
</dbReference>
<evidence type="ECO:0000313" key="1">
    <source>
        <dbReference type="EMBL" id="AUB43701.1"/>
    </source>
</evidence>
<organism evidence="1 2">
    <name type="scientific">Nostoc flagelliforme CCNUN1</name>
    <dbReference type="NCBI Taxonomy" id="2038116"/>
    <lineage>
        <taxon>Bacteria</taxon>
        <taxon>Bacillati</taxon>
        <taxon>Cyanobacteriota</taxon>
        <taxon>Cyanophyceae</taxon>
        <taxon>Nostocales</taxon>
        <taxon>Nostocaceae</taxon>
        <taxon>Nostoc</taxon>
    </lineage>
</organism>
<geneLocation type="plasmid" evidence="2">
    <name>pnfsy06</name>
</geneLocation>
<evidence type="ECO:0000313" key="2">
    <source>
        <dbReference type="Proteomes" id="UP000232003"/>
    </source>
</evidence>
<dbReference type="RefSeq" id="WP_100903729.1">
    <property type="nucleotide sequence ID" value="NZ_CAWNNC010000007.1"/>
</dbReference>
<proteinExistence type="predicted"/>